<dbReference type="Pfam" id="PF07714">
    <property type="entry name" value="PK_Tyr_Ser-Thr"/>
    <property type="match status" value="1"/>
</dbReference>
<organism evidence="14 15">
    <name type="scientific">Elaeis guineensis var. tenera</name>
    <name type="common">Oil palm</name>
    <dbReference type="NCBI Taxonomy" id="51953"/>
    <lineage>
        <taxon>Eukaryota</taxon>
        <taxon>Viridiplantae</taxon>
        <taxon>Streptophyta</taxon>
        <taxon>Embryophyta</taxon>
        <taxon>Tracheophyta</taxon>
        <taxon>Spermatophyta</taxon>
        <taxon>Magnoliopsida</taxon>
        <taxon>Liliopsida</taxon>
        <taxon>Arecaceae</taxon>
        <taxon>Arecoideae</taxon>
        <taxon>Cocoseae</taxon>
        <taxon>Elaeidinae</taxon>
        <taxon>Elaeis</taxon>
    </lineage>
</organism>
<evidence type="ECO:0000256" key="3">
    <source>
        <dbReference type="ARBA" id="ARBA00022679"/>
    </source>
</evidence>
<name>A0A8N4EZP7_ELAGV</name>
<evidence type="ECO:0000256" key="12">
    <source>
        <dbReference type="SAM" id="MobiDB-lite"/>
    </source>
</evidence>
<dbReference type="InterPro" id="IPR001245">
    <property type="entry name" value="Ser-Thr/Tyr_kinase_cat_dom"/>
</dbReference>
<sequence length="352" mass="38637">MSGDYLLFVTTATSTLGVISFGSHRNNECKEGKDWELPLFDLGTIIATTNNFSIENKLGRGGFGPISKGKLRKEQEIAVKRLSKTSTQGTDKFMNEVTLIAKLQHRNLVGLLGCCTQEEERILVYEYMPNKSLDAFLFGITQGLLYLHRDSRLRIIHRDLKVSNIFLNKDMNPKISDFGLTRIFRGDNMALSTRRVVGTYGYMSPKYAMDGVFLVKSDVFSFGVLVLEIISGKKSRGVSISKHEGNLLAHAWSLWMEGNGLDLVDGSISSSISIIEALNCIKVGLLCVQECPNDRPTMSSVVLMLGSKNASLPDPKHPGLFPTGASSKVESSKGKTNSASVNELSVTTVEGR</sequence>
<protein>
    <recommendedName>
        <fullName evidence="1">non-specific serine/threonine protein kinase</fullName>
        <ecNumber evidence="1">2.7.11.1</ecNumber>
    </recommendedName>
</protein>
<dbReference type="PANTHER" id="PTHR27002">
    <property type="entry name" value="RECEPTOR-LIKE SERINE/THREONINE-PROTEIN KINASE SD1-8"/>
    <property type="match status" value="1"/>
</dbReference>
<keyword evidence="6" id="KW-0418">Kinase</keyword>
<dbReference type="InterPro" id="IPR008271">
    <property type="entry name" value="Ser/Thr_kinase_AS"/>
</dbReference>
<evidence type="ECO:0000256" key="1">
    <source>
        <dbReference type="ARBA" id="ARBA00012513"/>
    </source>
</evidence>
<feature type="region of interest" description="Disordered" evidence="12">
    <location>
        <begin position="312"/>
        <end position="352"/>
    </location>
</feature>
<evidence type="ECO:0000256" key="2">
    <source>
        <dbReference type="ARBA" id="ARBA00022527"/>
    </source>
</evidence>
<evidence type="ECO:0000256" key="9">
    <source>
        <dbReference type="ARBA" id="ARBA00023180"/>
    </source>
</evidence>
<dbReference type="FunFam" id="1.10.510.10:FF:000060">
    <property type="entry name" value="G-type lectin S-receptor-like serine/threonine-protein kinase"/>
    <property type="match status" value="1"/>
</dbReference>
<evidence type="ECO:0000313" key="15">
    <source>
        <dbReference type="RefSeq" id="XP_029121958.1"/>
    </source>
</evidence>
<feature type="domain" description="Protein kinase" evidence="13">
    <location>
        <begin position="52"/>
        <end position="320"/>
    </location>
</feature>
<dbReference type="SUPFAM" id="SSF56112">
    <property type="entry name" value="Protein kinase-like (PK-like)"/>
    <property type="match status" value="1"/>
</dbReference>
<evidence type="ECO:0000256" key="6">
    <source>
        <dbReference type="ARBA" id="ARBA00022777"/>
    </source>
</evidence>
<keyword evidence="5" id="KW-0547">Nucleotide-binding</keyword>
<dbReference type="InterPro" id="IPR000719">
    <property type="entry name" value="Prot_kinase_dom"/>
</dbReference>
<keyword evidence="8" id="KW-1015">Disulfide bond</keyword>
<dbReference type="RefSeq" id="XP_029121958.1">
    <property type="nucleotide sequence ID" value="XM_029266125.1"/>
</dbReference>
<dbReference type="GO" id="GO:0004674">
    <property type="term" value="F:protein serine/threonine kinase activity"/>
    <property type="evidence" value="ECO:0007669"/>
    <property type="project" value="UniProtKB-KW"/>
</dbReference>
<keyword evidence="2" id="KW-0723">Serine/threonine-protein kinase</keyword>
<evidence type="ECO:0000256" key="10">
    <source>
        <dbReference type="ARBA" id="ARBA00047899"/>
    </source>
</evidence>
<gene>
    <name evidence="15" type="primary">LOC105049915</name>
</gene>
<dbReference type="SMART" id="SM00220">
    <property type="entry name" value="S_TKc"/>
    <property type="match status" value="1"/>
</dbReference>
<dbReference type="OrthoDB" id="780437at2759"/>
<dbReference type="EC" id="2.7.11.1" evidence="1"/>
<dbReference type="Gene3D" id="3.30.200.20">
    <property type="entry name" value="Phosphorylase Kinase, domain 1"/>
    <property type="match status" value="1"/>
</dbReference>
<dbReference type="Gene3D" id="1.10.510.10">
    <property type="entry name" value="Transferase(Phosphotransferase) domain 1"/>
    <property type="match status" value="1"/>
</dbReference>
<comment type="catalytic activity">
    <reaction evidence="11">
        <text>L-seryl-[protein] + ATP = O-phospho-L-seryl-[protein] + ADP + H(+)</text>
        <dbReference type="Rhea" id="RHEA:17989"/>
        <dbReference type="Rhea" id="RHEA-COMP:9863"/>
        <dbReference type="Rhea" id="RHEA-COMP:11604"/>
        <dbReference type="ChEBI" id="CHEBI:15378"/>
        <dbReference type="ChEBI" id="CHEBI:29999"/>
        <dbReference type="ChEBI" id="CHEBI:30616"/>
        <dbReference type="ChEBI" id="CHEBI:83421"/>
        <dbReference type="ChEBI" id="CHEBI:456216"/>
        <dbReference type="EC" id="2.7.11.1"/>
    </reaction>
</comment>
<evidence type="ECO:0000256" key="8">
    <source>
        <dbReference type="ARBA" id="ARBA00023157"/>
    </source>
</evidence>
<evidence type="ECO:0000256" key="11">
    <source>
        <dbReference type="ARBA" id="ARBA00048679"/>
    </source>
</evidence>
<accession>A0A8N4EZP7</accession>
<dbReference type="PANTHER" id="PTHR27002:SF1095">
    <property type="entry name" value="G-TYPE LECTIN S-RECEPTOR-LIKE SERINE_THREONINE-PROTEIN KINASE RKS1"/>
    <property type="match status" value="1"/>
</dbReference>
<evidence type="ECO:0000256" key="5">
    <source>
        <dbReference type="ARBA" id="ARBA00022741"/>
    </source>
</evidence>
<evidence type="ECO:0000259" key="13">
    <source>
        <dbReference type="PROSITE" id="PS50011"/>
    </source>
</evidence>
<dbReference type="GO" id="GO:0005886">
    <property type="term" value="C:plasma membrane"/>
    <property type="evidence" value="ECO:0007669"/>
    <property type="project" value="TreeGrafter"/>
</dbReference>
<reference evidence="15" key="1">
    <citation type="submission" date="2025-08" db="UniProtKB">
        <authorList>
            <consortium name="RefSeq"/>
        </authorList>
    </citation>
    <scope>IDENTIFICATION</scope>
</reference>
<keyword evidence="4" id="KW-0732">Signal</keyword>
<feature type="compositionally biased region" description="Polar residues" evidence="12">
    <location>
        <begin position="324"/>
        <end position="352"/>
    </location>
</feature>
<comment type="catalytic activity">
    <reaction evidence="10">
        <text>L-threonyl-[protein] + ATP = O-phospho-L-threonyl-[protein] + ADP + H(+)</text>
        <dbReference type="Rhea" id="RHEA:46608"/>
        <dbReference type="Rhea" id="RHEA-COMP:11060"/>
        <dbReference type="Rhea" id="RHEA-COMP:11605"/>
        <dbReference type="ChEBI" id="CHEBI:15378"/>
        <dbReference type="ChEBI" id="CHEBI:30013"/>
        <dbReference type="ChEBI" id="CHEBI:30616"/>
        <dbReference type="ChEBI" id="CHEBI:61977"/>
        <dbReference type="ChEBI" id="CHEBI:456216"/>
        <dbReference type="EC" id="2.7.11.1"/>
    </reaction>
</comment>
<proteinExistence type="predicted"/>
<dbReference type="InterPro" id="IPR011009">
    <property type="entry name" value="Kinase-like_dom_sf"/>
</dbReference>
<dbReference type="PROSITE" id="PS50011">
    <property type="entry name" value="PROTEIN_KINASE_DOM"/>
    <property type="match status" value="1"/>
</dbReference>
<keyword evidence="14" id="KW-1185">Reference proteome</keyword>
<evidence type="ECO:0000256" key="7">
    <source>
        <dbReference type="ARBA" id="ARBA00022840"/>
    </source>
</evidence>
<dbReference type="FunFam" id="3.30.200.20:FF:000195">
    <property type="entry name" value="G-type lectin S-receptor-like serine/threonine-protein kinase"/>
    <property type="match status" value="1"/>
</dbReference>
<keyword evidence="9" id="KW-0325">Glycoprotein</keyword>
<dbReference type="AlphaFoldDB" id="A0A8N4EZP7"/>
<keyword evidence="7" id="KW-0067">ATP-binding</keyword>
<dbReference type="GO" id="GO:0005524">
    <property type="term" value="F:ATP binding"/>
    <property type="evidence" value="ECO:0007669"/>
    <property type="project" value="UniProtKB-KW"/>
</dbReference>
<keyword evidence="3" id="KW-0808">Transferase</keyword>
<evidence type="ECO:0000256" key="4">
    <source>
        <dbReference type="ARBA" id="ARBA00022729"/>
    </source>
</evidence>
<dbReference type="Proteomes" id="UP000504607">
    <property type="component" value="Chromosome 1"/>
</dbReference>
<dbReference type="PROSITE" id="PS00108">
    <property type="entry name" value="PROTEIN_KINASE_ST"/>
    <property type="match status" value="1"/>
</dbReference>
<evidence type="ECO:0000313" key="14">
    <source>
        <dbReference type="Proteomes" id="UP000504607"/>
    </source>
</evidence>